<feature type="chain" id="PRO_5007286819" description="Sulfotransferase" evidence="1">
    <location>
        <begin position="19"/>
        <end position="223"/>
    </location>
</feature>
<accession>A0A131Z562</accession>
<proteinExistence type="predicted"/>
<organism evidence="2">
    <name type="scientific">Rhipicephalus appendiculatus</name>
    <name type="common">Brown ear tick</name>
    <dbReference type="NCBI Taxonomy" id="34631"/>
    <lineage>
        <taxon>Eukaryota</taxon>
        <taxon>Metazoa</taxon>
        <taxon>Ecdysozoa</taxon>
        <taxon>Arthropoda</taxon>
        <taxon>Chelicerata</taxon>
        <taxon>Arachnida</taxon>
        <taxon>Acari</taxon>
        <taxon>Parasitiformes</taxon>
        <taxon>Ixodida</taxon>
        <taxon>Ixodoidea</taxon>
        <taxon>Ixodidae</taxon>
        <taxon>Rhipicephalinae</taxon>
        <taxon>Rhipicephalus</taxon>
        <taxon>Rhipicephalus</taxon>
    </lineage>
</organism>
<protein>
    <recommendedName>
        <fullName evidence="3">Sulfotransferase</fullName>
    </recommendedName>
</protein>
<reference evidence="2" key="1">
    <citation type="journal article" date="2016" name="Ticks Tick Borne Dis.">
        <title>De novo assembly and annotation of the salivary gland transcriptome of Rhipicephalus appendiculatus male and female ticks during blood feeding.</title>
        <authorList>
            <person name="de Castro M.H."/>
            <person name="de Klerk D."/>
            <person name="Pienaar R."/>
            <person name="Latif A.A."/>
            <person name="Rees D.J."/>
            <person name="Mans B.J."/>
        </authorList>
    </citation>
    <scope>NUCLEOTIDE SEQUENCE</scope>
    <source>
        <tissue evidence="2">Salivary glands</tissue>
    </source>
</reference>
<dbReference type="AlphaFoldDB" id="A0A131Z562"/>
<evidence type="ECO:0000256" key="1">
    <source>
        <dbReference type="SAM" id="SignalP"/>
    </source>
</evidence>
<name>A0A131Z562_RHIAP</name>
<evidence type="ECO:0000313" key="2">
    <source>
        <dbReference type="EMBL" id="JAP86549.1"/>
    </source>
</evidence>
<sequence length="223" mass="23984">MSMIVLACILGASVLGQAHGLAGAVYEANNYLDTVLGVILPLQVNTANMTTTLLPGFTVHHGDGTGGLNVTFDSGILVGFGKHWQRQGDCQAAQWRNENITTTCHAKLDGMLLLLDGTVENSNSTINENITLILVVRNSSARIAPTERKKGYAVHLDLSLERLSLDVVAPGKLTPLPGVPEAVVKKELNLGASAILRRFIERQARQGVLRHAFSLIHLPLPQQ</sequence>
<dbReference type="EMBL" id="GEDV01002008">
    <property type="protein sequence ID" value="JAP86549.1"/>
    <property type="molecule type" value="Transcribed_RNA"/>
</dbReference>
<feature type="signal peptide" evidence="1">
    <location>
        <begin position="1"/>
        <end position="18"/>
    </location>
</feature>
<evidence type="ECO:0008006" key="3">
    <source>
        <dbReference type="Google" id="ProtNLM"/>
    </source>
</evidence>
<keyword evidence="1" id="KW-0732">Signal</keyword>